<evidence type="ECO:0000256" key="4">
    <source>
        <dbReference type="ARBA" id="ARBA00023065"/>
    </source>
</evidence>
<evidence type="ECO:0000256" key="2">
    <source>
        <dbReference type="ARBA" id="ARBA00005712"/>
    </source>
</evidence>
<dbReference type="GO" id="GO:0005524">
    <property type="term" value="F:ATP binding"/>
    <property type="evidence" value="ECO:0007669"/>
    <property type="project" value="UniProtKB-UniRule"/>
</dbReference>
<keyword evidence="6 8" id="KW-0139">CF(1)</keyword>
<dbReference type="AlphaFoldDB" id="A0A1G2B9X6"/>
<dbReference type="NCBIfam" id="TIGR01216">
    <property type="entry name" value="ATP_synt_epsi"/>
    <property type="match status" value="1"/>
</dbReference>
<evidence type="ECO:0000256" key="8">
    <source>
        <dbReference type="HAMAP-Rule" id="MF_00530"/>
    </source>
</evidence>
<evidence type="ECO:0000313" key="12">
    <source>
        <dbReference type="EMBL" id="OGY86013.1"/>
    </source>
</evidence>
<gene>
    <name evidence="8" type="primary">atpC</name>
    <name evidence="12" type="ORF">A2319_00390</name>
</gene>
<dbReference type="Gene3D" id="2.60.15.10">
    <property type="entry name" value="F0F1 ATP synthase delta/epsilon subunit, N-terminal"/>
    <property type="match status" value="1"/>
</dbReference>
<dbReference type="CDD" id="cd12152">
    <property type="entry name" value="F1-ATPase_delta"/>
    <property type="match status" value="1"/>
</dbReference>
<dbReference type="GO" id="GO:0045259">
    <property type="term" value="C:proton-transporting ATP synthase complex"/>
    <property type="evidence" value="ECO:0007669"/>
    <property type="project" value="UniProtKB-KW"/>
</dbReference>
<dbReference type="Proteomes" id="UP000176420">
    <property type="component" value="Unassembled WGS sequence"/>
</dbReference>
<keyword evidence="8" id="KW-1003">Cell membrane</keyword>
<protein>
    <recommendedName>
        <fullName evidence="8">ATP synthase epsilon chain</fullName>
    </recommendedName>
    <alternativeName>
        <fullName evidence="8">ATP synthase F1 sector epsilon subunit</fullName>
    </alternativeName>
    <alternativeName>
        <fullName evidence="8">F-ATPase epsilon subunit</fullName>
    </alternativeName>
</protein>
<dbReference type="HAMAP" id="MF_00530">
    <property type="entry name" value="ATP_synth_epsil_bac"/>
    <property type="match status" value="1"/>
</dbReference>
<evidence type="ECO:0000256" key="3">
    <source>
        <dbReference type="ARBA" id="ARBA00022448"/>
    </source>
</evidence>
<accession>A0A1G2B9X6</accession>
<dbReference type="PANTHER" id="PTHR13822:SF10">
    <property type="entry name" value="ATP SYNTHASE EPSILON CHAIN, CHLOROPLASTIC"/>
    <property type="match status" value="1"/>
</dbReference>
<sequence length="140" mass="15433">MDVIQKLKLKLISPEETLFAQEVNAVVIPTENGEITVLPQHAGLVSILVPGELIVQDGKTRYPLAVAGGVIQVQDNNVTILTDAAVHAKDIDLATAEKRANELAKQLEDQATLNLADYQTLLRNLEHEKAKLRVGRKWHK</sequence>
<keyword evidence="8" id="KW-0375">Hydrogen ion transport</keyword>
<evidence type="ECO:0000256" key="10">
    <source>
        <dbReference type="SAM" id="Coils"/>
    </source>
</evidence>
<evidence type="ECO:0000256" key="7">
    <source>
        <dbReference type="ARBA" id="ARBA00023310"/>
    </source>
</evidence>
<keyword evidence="4 8" id="KW-0406">Ion transport</keyword>
<dbReference type="GO" id="GO:0046933">
    <property type="term" value="F:proton-transporting ATP synthase activity, rotational mechanism"/>
    <property type="evidence" value="ECO:0007669"/>
    <property type="project" value="UniProtKB-UniRule"/>
</dbReference>
<dbReference type="PANTHER" id="PTHR13822">
    <property type="entry name" value="ATP SYNTHASE DELTA/EPSILON CHAIN"/>
    <property type="match status" value="1"/>
</dbReference>
<proteinExistence type="inferred from homology"/>
<keyword evidence="7 8" id="KW-0066">ATP synthesis</keyword>
<evidence type="ECO:0000256" key="5">
    <source>
        <dbReference type="ARBA" id="ARBA00023136"/>
    </source>
</evidence>
<dbReference type="InterPro" id="IPR020546">
    <property type="entry name" value="ATP_synth_F1_dsu/esu_N"/>
</dbReference>
<name>A0A1G2B9X6_9BACT</name>
<evidence type="ECO:0000256" key="9">
    <source>
        <dbReference type="RuleBase" id="RU003656"/>
    </source>
</evidence>
<comment type="subcellular location">
    <subcellularLocation>
        <location evidence="8">Cell membrane</location>
        <topology evidence="8">Peripheral membrane protein</topology>
    </subcellularLocation>
    <subcellularLocation>
        <location evidence="1">Endomembrane system</location>
        <topology evidence="1">Peripheral membrane protein</topology>
    </subcellularLocation>
</comment>
<dbReference type="InterPro" id="IPR036771">
    <property type="entry name" value="ATPsynth_dsu/esu_N"/>
</dbReference>
<keyword evidence="5 8" id="KW-0472">Membrane</keyword>
<evidence type="ECO:0000313" key="13">
    <source>
        <dbReference type="Proteomes" id="UP000176420"/>
    </source>
</evidence>
<dbReference type="InterPro" id="IPR001469">
    <property type="entry name" value="ATP_synth_F1_dsu/esu"/>
</dbReference>
<feature type="coiled-coil region" evidence="10">
    <location>
        <begin position="93"/>
        <end position="135"/>
    </location>
</feature>
<evidence type="ECO:0000256" key="6">
    <source>
        <dbReference type="ARBA" id="ARBA00023196"/>
    </source>
</evidence>
<comment type="function">
    <text evidence="8">Produces ATP from ADP in the presence of a proton gradient across the membrane.</text>
</comment>
<comment type="subunit">
    <text evidence="8 9">F-type ATPases have 2 components, CF(1) - the catalytic core - and CF(0) - the membrane proton channel. CF(1) has five subunits: alpha(3), beta(3), gamma(1), delta(1), epsilon(1). CF(0) has three main subunits: a, b and c.</text>
</comment>
<keyword evidence="10" id="KW-0175">Coiled coil</keyword>
<keyword evidence="3 8" id="KW-0813">Transport</keyword>
<feature type="domain" description="ATP synthase F1 complex delta/epsilon subunit N-terminal" evidence="11">
    <location>
        <begin position="7"/>
        <end position="85"/>
    </location>
</feature>
<comment type="similarity">
    <text evidence="2 8 9">Belongs to the ATPase epsilon chain family.</text>
</comment>
<dbReference type="EMBL" id="MHKI01000026">
    <property type="protein sequence ID" value="OGY86013.1"/>
    <property type="molecule type" value="Genomic_DNA"/>
</dbReference>
<organism evidence="12 13">
    <name type="scientific">Candidatus Kerfeldbacteria bacterium RIFOXYB2_FULL_38_14</name>
    <dbReference type="NCBI Taxonomy" id="1798547"/>
    <lineage>
        <taxon>Bacteria</taxon>
        <taxon>Candidatus Kerfeldiibacteriota</taxon>
    </lineage>
</organism>
<dbReference type="GO" id="GO:0005886">
    <property type="term" value="C:plasma membrane"/>
    <property type="evidence" value="ECO:0007669"/>
    <property type="project" value="UniProtKB-SubCell"/>
</dbReference>
<dbReference type="SUPFAM" id="SSF51344">
    <property type="entry name" value="Epsilon subunit of F1F0-ATP synthase N-terminal domain"/>
    <property type="match status" value="1"/>
</dbReference>
<dbReference type="GO" id="GO:0012505">
    <property type="term" value="C:endomembrane system"/>
    <property type="evidence" value="ECO:0007669"/>
    <property type="project" value="UniProtKB-SubCell"/>
</dbReference>
<dbReference type="Pfam" id="PF02823">
    <property type="entry name" value="ATP-synt_DE_N"/>
    <property type="match status" value="1"/>
</dbReference>
<reference evidence="12 13" key="1">
    <citation type="journal article" date="2016" name="Nat. Commun.">
        <title>Thousands of microbial genomes shed light on interconnected biogeochemical processes in an aquifer system.</title>
        <authorList>
            <person name="Anantharaman K."/>
            <person name="Brown C.T."/>
            <person name="Hug L.A."/>
            <person name="Sharon I."/>
            <person name="Castelle C.J."/>
            <person name="Probst A.J."/>
            <person name="Thomas B.C."/>
            <person name="Singh A."/>
            <person name="Wilkins M.J."/>
            <person name="Karaoz U."/>
            <person name="Brodie E.L."/>
            <person name="Williams K.H."/>
            <person name="Hubbard S.S."/>
            <person name="Banfield J.F."/>
        </authorList>
    </citation>
    <scope>NUCLEOTIDE SEQUENCE [LARGE SCALE GENOMIC DNA]</scope>
</reference>
<evidence type="ECO:0000256" key="1">
    <source>
        <dbReference type="ARBA" id="ARBA00004184"/>
    </source>
</evidence>
<comment type="caution">
    <text evidence="12">The sequence shown here is derived from an EMBL/GenBank/DDBJ whole genome shotgun (WGS) entry which is preliminary data.</text>
</comment>
<evidence type="ECO:0000259" key="11">
    <source>
        <dbReference type="Pfam" id="PF02823"/>
    </source>
</evidence>